<dbReference type="Proteomes" id="UP000043437">
    <property type="component" value="Unassembled WGS sequence"/>
</dbReference>
<feature type="transmembrane region" description="Helical" evidence="1">
    <location>
        <begin position="20"/>
        <end position="42"/>
    </location>
</feature>
<keyword evidence="1" id="KW-1133">Transmembrane helix</keyword>
<protein>
    <recommendedName>
        <fullName evidence="4">Transmembrane protein</fullName>
    </recommendedName>
</protein>
<evidence type="ECO:0008006" key="4">
    <source>
        <dbReference type="Google" id="ProtNLM"/>
    </source>
</evidence>
<evidence type="ECO:0000256" key="1">
    <source>
        <dbReference type="SAM" id="Phobius"/>
    </source>
</evidence>
<dbReference type="AlphaFoldDB" id="A0A0K2Y1Z7"/>
<accession>A0A0K2Y1Z7</accession>
<evidence type="ECO:0000313" key="2">
    <source>
        <dbReference type="EMBL" id="CRF52342.1"/>
    </source>
</evidence>
<name>A0A0K2Y1Z7_9HELI</name>
<dbReference type="EMBL" id="CDMG01000002">
    <property type="protein sequence ID" value="CRF52342.1"/>
    <property type="molecule type" value="Genomic_DNA"/>
</dbReference>
<gene>
    <name evidence="2" type="ORF">HAL07_04680</name>
</gene>
<sequence length="44" mass="4816">MGDPYWPSGLIVGALPKSMVFFWVCNSCCCGCVVLLVALVMLEY</sequence>
<evidence type="ECO:0000313" key="3">
    <source>
        <dbReference type="Proteomes" id="UP000043437"/>
    </source>
</evidence>
<organism evidence="2 3">
    <name type="scientific">Helicobacter ailurogastricus</name>
    <dbReference type="NCBI Taxonomy" id="1578720"/>
    <lineage>
        <taxon>Bacteria</taxon>
        <taxon>Pseudomonadati</taxon>
        <taxon>Campylobacterota</taxon>
        <taxon>Epsilonproteobacteria</taxon>
        <taxon>Campylobacterales</taxon>
        <taxon>Helicobacteraceae</taxon>
        <taxon>Helicobacter</taxon>
    </lineage>
</organism>
<proteinExistence type="predicted"/>
<keyword evidence="1" id="KW-0812">Transmembrane</keyword>
<reference evidence="3" key="1">
    <citation type="submission" date="2014-12" db="EMBL/GenBank/DDBJ databases">
        <authorList>
            <person name="Jaenicke S."/>
        </authorList>
    </citation>
    <scope>NUCLEOTIDE SEQUENCE [LARGE SCALE GENOMIC DNA]</scope>
</reference>
<keyword evidence="1" id="KW-0472">Membrane</keyword>